<comment type="pathway">
    <text evidence="3">Cofactor biosynthesis; phylloquinone biosynthesis.</text>
</comment>
<dbReference type="InterPro" id="IPR029058">
    <property type="entry name" value="AB_hydrolase_fold"/>
</dbReference>
<gene>
    <name evidence="3 5" type="primary">menH</name>
    <name evidence="5" type="ORF">ENR15_23530</name>
</gene>
<comment type="catalytic activity">
    <reaction evidence="3">
        <text>5-enolpyruvoyl-6-hydroxy-2-succinyl-cyclohex-3-ene-1-carboxylate = (1R,6R)-6-hydroxy-2-succinyl-cyclohexa-2,4-diene-1-carboxylate + pyruvate</text>
        <dbReference type="Rhea" id="RHEA:25597"/>
        <dbReference type="ChEBI" id="CHEBI:15361"/>
        <dbReference type="ChEBI" id="CHEBI:58689"/>
        <dbReference type="ChEBI" id="CHEBI:58818"/>
        <dbReference type="EC" id="4.2.99.20"/>
    </reaction>
</comment>
<feature type="domain" description="AB hydrolase-1" evidence="4">
    <location>
        <begin position="22"/>
        <end position="255"/>
    </location>
</feature>
<organism evidence="5">
    <name type="scientific">Planktothricoides sp. SpSt-374</name>
    <dbReference type="NCBI Taxonomy" id="2282167"/>
    <lineage>
        <taxon>Bacteria</taxon>
        <taxon>Bacillati</taxon>
        <taxon>Cyanobacteriota</taxon>
        <taxon>Cyanophyceae</taxon>
        <taxon>Oscillatoriophycideae</taxon>
        <taxon>Oscillatoriales</taxon>
        <taxon>Oscillatoriaceae</taxon>
        <taxon>Planktothricoides</taxon>
    </lineage>
</organism>
<dbReference type="InterPro" id="IPR000073">
    <property type="entry name" value="AB_hydrolase_1"/>
</dbReference>
<evidence type="ECO:0000313" key="5">
    <source>
        <dbReference type="EMBL" id="HGG03528.1"/>
    </source>
</evidence>
<evidence type="ECO:0000256" key="1">
    <source>
        <dbReference type="ARBA" id="ARBA00022428"/>
    </source>
</evidence>
<dbReference type="AlphaFoldDB" id="A0A7C3ZZU7"/>
<keyword evidence="2 3" id="KW-0456">Lyase</keyword>
<comment type="function">
    <text evidence="3">Catalyzes a proton abstraction reaction that results in 2,5-elimination of pyruvate from 2-succinyl-5-enolpyruvyl-6-hydroxy-3-cyclohexene-1-carboxylate (SEPHCHC) and the formation of 2-succinyl-6-hydroxy-2,4-cyclohexadiene-1-carboxylate (SHCHC).</text>
</comment>
<sequence>MTIAHLDNHQIYYQLTGSPNQPVIMFLHGFMGNSQDWENIISPLANKYRCLTLDLPGHGHSKTTGGDSAYTISHTAHSLIQLLDMLNINKCFLVGYSMGGRLALYTLLQYQGRFQKAILESASPGLKTPQEQSQRRQQDAHLAQQLETGDFSEFVSKWYQQPLFATLQNHPQSDQIIQKRLQNNPQELAKSLRMMGTGQQPSLWDKLQHNHIPILLLAGEQDSKFIAINTEIAATCPAAQLEIIPQAGHNIHLENLPVYLQQLIIFFT</sequence>
<dbReference type="PANTHER" id="PTHR42916">
    <property type="entry name" value="2-SUCCINYL-5-ENOLPYRUVYL-6-HYDROXY-3-CYCLOHEXENE-1-CARBOXYLATE SYNTHASE"/>
    <property type="match status" value="1"/>
</dbReference>
<dbReference type="Pfam" id="PF00561">
    <property type="entry name" value="Abhydrolase_1"/>
    <property type="match status" value="1"/>
</dbReference>
<comment type="similarity">
    <text evidence="3">Belongs to the AB hydrolase superfamily. MenH family.</text>
</comment>
<accession>A0A7C3ZZU7</accession>
<dbReference type="Gene3D" id="3.40.50.1820">
    <property type="entry name" value="alpha/beta hydrolase"/>
    <property type="match status" value="1"/>
</dbReference>
<name>A0A7C3ZZU7_9CYAN</name>
<evidence type="ECO:0000256" key="2">
    <source>
        <dbReference type="ARBA" id="ARBA00023239"/>
    </source>
</evidence>
<dbReference type="GO" id="GO:0042372">
    <property type="term" value="P:phylloquinone biosynthetic process"/>
    <property type="evidence" value="ECO:0007669"/>
    <property type="project" value="UniProtKB-UniRule"/>
</dbReference>
<dbReference type="EMBL" id="DSPX01000246">
    <property type="protein sequence ID" value="HGG03528.1"/>
    <property type="molecule type" value="Genomic_DNA"/>
</dbReference>
<dbReference type="GO" id="GO:0009234">
    <property type="term" value="P:menaquinone biosynthetic process"/>
    <property type="evidence" value="ECO:0007669"/>
    <property type="project" value="UniProtKB-UniRule"/>
</dbReference>
<dbReference type="UniPathway" id="UPA00995"/>
<dbReference type="SUPFAM" id="SSF53474">
    <property type="entry name" value="alpha/beta-Hydrolases"/>
    <property type="match status" value="1"/>
</dbReference>
<dbReference type="UniPathway" id="UPA01057">
    <property type="reaction ID" value="UER00900"/>
</dbReference>
<dbReference type="PRINTS" id="PR00111">
    <property type="entry name" value="ABHYDROLASE"/>
</dbReference>
<dbReference type="HAMAP" id="MF_01660">
    <property type="entry name" value="MenH"/>
    <property type="match status" value="1"/>
</dbReference>
<dbReference type="EC" id="4.2.99.20" evidence="3"/>
<comment type="pathway">
    <text evidence="3">Quinol/quinone metabolism; 1,4-dihydroxy-2-naphthoate biosynthesis; 1,4-dihydroxy-2-naphthoate from chorismate: step 3/7.</text>
</comment>
<dbReference type="NCBIfam" id="TIGR03695">
    <property type="entry name" value="menH_SHCHC"/>
    <property type="match status" value="1"/>
</dbReference>
<dbReference type="InterPro" id="IPR022485">
    <property type="entry name" value="SHCHC_synthase_MenH"/>
</dbReference>
<proteinExistence type="inferred from homology"/>
<comment type="caution">
    <text evidence="5">The sequence shown here is derived from an EMBL/GenBank/DDBJ whole genome shotgun (WGS) entry which is preliminary data.</text>
</comment>
<evidence type="ECO:0000256" key="3">
    <source>
        <dbReference type="HAMAP-Rule" id="MF_01660"/>
    </source>
</evidence>
<keyword evidence="1" id="KW-0474">Menaquinone biosynthesis</keyword>
<protein>
    <recommendedName>
        <fullName evidence="3">Putative 2-succinyl-6-hydroxy-2,4-cyclohexadiene-1-carboxylate synthase</fullName>
        <shortName evidence="3">SHCHC synthase</shortName>
        <ecNumber evidence="3">4.2.99.20</ecNumber>
    </recommendedName>
</protein>
<evidence type="ECO:0000259" key="4">
    <source>
        <dbReference type="Pfam" id="PF00561"/>
    </source>
</evidence>
<comment type="subunit">
    <text evidence="3">Monomer.</text>
</comment>
<reference evidence="5" key="1">
    <citation type="journal article" date="2020" name="mSystems">
        <title>Genome- and Community-Level Interaction Insights into Carbon Utilization and Element Cycling Functions of Hydrothermarchaeota in Hydrothermal Sediment.</title>
        <authorList>
            <person name="Zhou Z."/>
            <person name="Liu Y."/>
            <person name="Xu W."/>
            <person name="Pan J."/>
            <person name="Luo Z.H."/>
            <person name="Li M."/>
        </authorList>
    </citation>
    <scope>NUCLEOTIDE SEQUENCE [LARGE SCALE GENOMIC DNA]</scope>
    <source>
        <strain evidence="5">SpSt-374</strain>
    </source>
</reference>
<dbReference type="GO" id="GO:0070205">
    <property type="term" value="F:2-succinyl-6-hydroxy-2,4-cyclohexadiene-1-carboxylate synthase activity"/>
    <property type="evidence" value="ECO:0007669"/>
    <property type="project" value="UniProtKB-UniRule"/>
</dbReference>
<dbReference type="PANTHER" id="PTHR42916:SF1">
    <property type="entry name" value="PROTEIN PHYLLO, CHLOROPLASTIC"/>
    <property type="match status" value="1"/>
</dbReference>